<name>A0AAV4DWF1_9GAST</name>
<dbReference type="PANTHER" id="PTHR37984:SF5">
    <property type="entry name" value="PROTEIN NYNRIN-LIKE"/>
    <property type="match status" value="1"/>
</dbReference>
<gene>
    <name evidence="1" type="ORF">PoB_007489500</name>
</gene>
<dbReference type="PANTHER" id="PTHR37984">
    <property type="entry name" value="PROTEIN CBG26694"/>
    <property type="match status" value="1"/>
</dbReference>
<dbReference type="EMBL" id="BLXT01008389">
    <property type="protein sequence ID" value="GFO48390.1"/>
    <property type="molecule type" value="Genomic_DNA"/>
</dbReference>
<dbReference type="InterPro" id="IPR050951">
    <property type="entry name" value="Retrovirus_Pol_polyprotein"/>
</dbReference>
<organism evidence="1 2">
    <name type="scientific">Plakobranchus ocellatus</name>
    <dbReference type="NCBI Taxonomy" id="259542"/>
    <lineage>
        <taxon>Eukaryota</taxon>
        <taxon>Metazoa</taxon>
        <taxon>Spiralia</taxon>
        <taxon>Lophotrochozoa</taxon>
        <taxon>Mollusca</taxon>
        <taxon>Gastropoda</taxon>
        <taxon>Heterobranchia</taxon>
        <taxon>Euthyneura</taxon>
        <taxon>Panpulmonata</taxon>
        <taxon>Sacoglossa</taxon>
        <taxon>Placobranchoidea</taxon>
        <taxon>Plakobranchidae</taxon>
        <taxon>Plakobranchus</taxon>
    </lineage>
</organism>
<keyword evidence="2" id="KW-1185">Reference proteome</keyword>
<dbReference type="AlphaFoldDB" id="A0AAV4DWF1"/>
<protein>
    <submittedName>
        <fullName evidence="1">Retrovirus-related pol polyprotein from transposon 17.6</fullName>
    </submittedName>
</protein>
<accession>A0AAV4DWF1</accession>
<proteinExistence type="predicted"/>
<evidence type="ECO:0000313" key="2">
    <source>
        <dbReference type="Proteomes" id="UP000735302"/>
    </source>
</evidence>
<sequence length="201" mass="23247">MGLLFLQNANFEEVFSLSSFERLAEFNDELGQFLGQQHLTIDPNVKPMIMPNRRVPIAVRDRLKEELDQFTEIGVIAPVTEHTSWSRQRSFNSKALNCLVPFLVLSLFMMTLSFKYANDKNITFILRSLLSCENYGVRLDKDKFELAFGKINIMGHVISSDGIRTDPEKYRAIRDFHQPTFLNEVRHFPGVVQYLPAIFLI</sequence>
<dbReference type="InterPro" id="IPR043502">
    <property type="entry name" value="DNA/RNA_pol_sf"/>
</dbReference>
<comment type="caution">
    <text evidence="1">The sequence shown here is derived from an EMBL/GenBank/DDBJ whole genome shotgun (WGS) entry which is preliminary data.</text>
</comment>
<reference evidence="1 2" key="1">
    <citation type="journal article" date="2021" name="Elife">
        <title>Chloroplast acquisition without the gene transfer in kleptoplastic sea slugs, Plakobranchus ocellatus.</title>
        <authorList>
            <person name="Maeda T."/>
            <person name="Takahashi S."/>
            <person name="Yoshida T."/>
            <person name="Shimamura S."/>
            <person name="Takaki Y."/>
            <person name="Nagai Y."/>
            <person name="Toyoda A."/>
            <person name="Suzuki Y."/>
            <person name="Arimoto A."/>
            <person name="Ishii H."/>
            <person name="Satoh N."/>
            <person name="Nishiyama T."/>
            <person name="Hasebe M."/>
            <person name="Maruyama T."/>
            <person name="Minagawa J."/>
            <person name="Obokata J."/>
            <person name="Shigenobu S."/>
        </authorList>
    </citation>
    <scope>NUCLEOTIDE SEQUENCE [LARGE SCALE GENOMIC DNA]</scope>
</reference>
<evidence type="ECO:0000313" key="1">
    <source>
        <dbReference type="EMBL" id="GFO48390.1"/>
    </source>
</evidence>
<dbReference type="Proteomes" id="UP000735302">
    <property type="component" value="Unassembled WGS sequence"/>
</dbReference>
<dbReference type="SUPFAM" id="SSF56672">
    <property type="entry name" value="DNA/RNA polymerases"/>
    <property type="match status" value="1"/>
</dbReference>